<reference evidence="3" key="1">
    <citation type="submission" date="2021-01" db="EMBL/GenBank/DDBJ databases">
        <authorList>
            <person name="Corre E."/>
            <person name="Pelletier E."/>
            <person name="Niang G."/>
            <person name="Scheremetjew M."/>
            <person name="Finn R."/>
            <person name="Kale V."/>
            <person name="Holt S."/>
            <person name="Cochrane G."/>
            <person name="Meng A."/>
            <person name="Brown T."/>
            <person name="Cohen L."/>
        </authorList>
    </citation>
    <scope>NUCLEOTIDE SEQUENCE</scope>
    <source>
        <strain evidence="3">CCMP125</strain>
    </source>
</reference>
<evidence type="ECO:0000256" key="2">
    <source>
        <dbReference type="SAM" id="Phobius"/>
    </source>
</evidence>
<sequence length="265" mass="29607">MGKTAKRNQNKDSKPASAATDSASLEEELERAEIAIRNSQFKVNSIHKQWKTYLQRLSYMVLLISIHQMRSPTTACLKDAKQFNQVLEARTLDGDDMTLITGKKVVLLVLADSMVHLLAICMAACLSFFLIQQQPPPDPSLSPAAQQEQMTIQAQTQAVFANPRYLLSNACIPPMLALYFGHQKKQSDASVSSCLEPHLLVAAGVTPEPRERSLPIVLVFHVIVTACIWFMDMQQNQVYDNVKKLHTLRSELSTAQTQAKSKKKQ</sequence>
<dbReference type="EMBL" id="HBHT01009710">
    <property type="protein sequence ID" value="CAD9953648.1"/>
    <property type="molecule type" value="Transcribed_RNA"/>
</dbReference>
<feature type="region of interest" description="Disordered" evidence="1">
    <location>
        <begin position="1"/>
        <end position="24"/>
    </location>
</feature>
<name>A0A7S2VFT6_9STRA</name>
<keyword evidence="2" id="KW-0472">Membrane</keyword>
<keyword evidence="2" id="KW-0812">Transmembrane</keyword>
<keyword evidence="2" id="KW-1133">Transmembrane helix</keyword>
<gene>
    <name evidence="3" type="ORF">APAL1065_LOCUS6498</name>
</gene>
<proteinExistence type="predicted"/>
<organism evidence="3">
    <name type="scientific">Entomoneis paludosa</name>
    <dbReference type="NCBI Taxonomy" id="265537"/>
    <lineage>
        <taxon>Eukaryota</taxon>
        <taxon>Sar</taxon>
        <taxon>Stramenopiles</taxon>
        <taxon>Ochrophyta</taxon>
        <taxon>Bacillariophyta</taxon>
        <taxon>Bacillariophyceae</taxon>
        <taxon>Bacillariophycidae</taxon>
        <taxon>Entomoneidaceae</taxon>
        <taxon>Entomoneis</taxon>
    </lineage>
</organism>
<evidence type="ECO:0000313" key="3">
    <source>
        <dbReference type="EMBL" id="CAD9953648.1"/>
    </source>
</evidence>
<feature type="transmembrane region" description="Helical" evidence="2">
    <location>
        <begin position="105"/>
        <end position="131"/>
    </location>
</feature>
<protein>
    <submittedName>
        <fullName evidence="3">Uncharacterized protein</fullName>
    </submittedName>
</protein>
<feature type="transmembrane region" description="Helical" evidence="2">
    <location>
        <begin position="213"/>
        <end position="231"/>
    </location>
</feature>
<evidence type="ECO:0000256" key="1">
    <source>
        <dbReference type="SAM" id="MobiDB-lite"/>
    </source>
</evidence>
<dbReference type="AlphaFoldDB" id="A0A7S2VFT6"/>
<accession>A0A7S2VFT6</accession>